<accession>M9NZB3</accession>
<feature type="transmembrane region" description="Helical" evidence="1">
    <location>
        <begin position="83"/>
        <end position="108"/>
    </location>
</feature>
<reference evidence="2" key="2">
    <citation type="journal article" date="2013" name="Appl. Environ. Microbiol.">
        <title>Identification and Expression of Genes Involved in the Conversion of Daidzein and Genistein by the Equol-Forming Bacterium Slackia isoflavoniconvertens.</title>
        <authorList>
            <person name="Schroder C."/>
            <person name="Matthies A."/>
            <person name="Engst W."/>
            <person name="Blaut M."/>
            <person name="Braune A."/>
        </authorList>
    </citation>
    <scope>NUCLEOTIDE SEQUENCE</scope>
    <source>
        <strain evidence="2">HE8</strain>
    </source>
</reference>
<evidence type="ECO:0000256" key="1">
    <source>
        <dbReference type="SAM" id="Phobius"/>
    </source>
</evidence>
<evidence type="ECO:0000313" key="4">
    <source>
        <dbReference type="Proteomes" id="UP000271472"/>
    </source>
</evidence>
<feature type="transmembrane region" description="Helical" evidence="1">
    <location>
        <begin position="6"/>
        <end position="27"/>
    </location>
</feature>
<dbReference type="RefSeq" id="WP_123220035.1">
    <property type="nucleotide sequence ID" value="NZ_JACHYQ010000003.1"/>
</dbReference>
<dbReference type="Proteomes" id="UP000271472">
    <property type="component" value="Unassembled WGS sequence"/>
</dbReference>
<dbReference type="EMBL" id="QIBZ01000017">
    <property type="protein sequence ID" value="RNM33394.1"/>
    <property type="molecule type" value="Genomic_DNA"/>
</dbReference>
<reference evidence="3" key="4">
    <citation type="journal article" date="2019" name="Microbiol. Resour. Announc.">
        <title>Draft Genome Sequences of Type Strains of Gordonibacter faecihominis, Paraeggerthella hongkongensis, Parvibacter caecicola,Slackia equolifaciens, Slackia faecicanis, and Slackia isoflavoniconvertens.</title>
        <authorList>
            <person name="Danylec N."/>
            <person name="Stoll D.A."/>
            <person name="Dotsch A."/>
            <person name="Huch M."/>
        </authorList>
    </citation>
    <scope>NUCLEOTIDE SEQUENCE</scope>
    <source>
        <strain evidence="3">DSM 22006</strain>
    </source>
</reference>
<keyword evidence="1" id="KW-0472">Membrane</keyword>
<evidence type="ECO:0000313" key="2">
    <source>
        <dbReference type="EMBL" id="AFV15452.1"/>
    </source>
</evidence>
<protein>
    <recommendedName>
        <fullName evidence="5">DUF2798 domain-containing protein</fullName>
    </recommendedName>
</protein>
<reference evidence="2" key="1">
    <citation type="submission" date="2012-01" db="EMBL/GenBank/DDBJ databases">
        <authorList>
            <person name="Schroeder C."/>
            <person name="Matthies A."/>
            <person name="Engst W."/>
            <person name="Blaut M."/>
            <person name="Braune A."/>
        </authorList>
    </citation>
    <scope>NUCLEOTIDE SEQUENCE</scope>
    <source>
        <strain evidence="2">HE8</strain>
    </source>
</reference>
<proteinExistence type="predicted"/>
<keyword evidence="1" id="KW-0812">Transmembrane</keyword>
<feature type="transmembrane region" description="Helical" evidence="1">
    <location>
        <begin position="39"/>
        <end position="63"/>
    </location>
</feature>
<dbReference type="GeneID" id="98663275"/>
<keyword evidence="4" id="KW-1185">Reference proteome</keyword>
<gene>
    <name evidence="2" type="primary">ifcD</name>
    <name evidence="3" type="ORF">DMP05_08475</name>
</gene>
<dbReference type="AlphaFoldDB" id="M9NZB3"/>
<dbReference type="EMBL" id="JQ358709">
    <property type="protein sequence ID" value="AFV15452.1"/>
    <property type="molecule type" value="Genomic_DNA"/>
</dbReference>
<sequence length="161" mass="16368">MKGPQGYALIINVAMNIILGVLITVCFDFTLQAMIGVQFVTPALVAGTVISSFCVGFTAGTLVPAMPWGMKLAGLLKVKPGGLGMHVCCSVMLGLCMGVCITIGNFLIADLGTSGLAGALSDIAVGLPIIVAYAIVLVLIFLKPVQALAAKISGFDPAKAA</sequence>
<evidence type="ECO:0008006" key="5">
    <source>
        <dbReference type="Google" id="ProtNLM"/>
    </source>
</evidence>
<organism evidence="2">
    <name type="scientific">Slackia isoflavoniconvertens</name>
    <dbReference type="NCBI Taxonomy" id="572010"/>
    <lineage>
        <taxon>Bacteria</taxon>
        <taxon>Bacillati</taxon>
        <taxon>Actinomycetota</taxon>
        <taxon>Coriobacteriia</taxon>
        <taxon>Eggerthellales</taxon>
        <taxon>Eggerthellaceae</taxon>
        <taxon>Slackia</taxon>
    </lineage>
</organism>
<name>M9NZB3_9ACTN</name>
<dbReference type="OrthoDB" id="3176061at2"/>
<keyword evidence="1" id="KW-1133">Transmembrane helix</keyword>
<evidence type="ECO:0000313" key="3">
    <source>
        <dbReference type="EMBL" id="RNM33394.1"/>
    </source>
</evidence>
<reference evidence="4" key="3">
    <citation type="submission" date="2018-05" db="EMBL/GenBank/DDBJ databases">
        <title>Genome Sequencing of selected type strains of the family Eggerthellaceae.</title>
        <authorList>
            <person name="Danylec N."/>
            <person name="Stoll D.A."/>
            <person name="Doetsch A."/>
            <person name="Huch M."/>
        </authorList>
    </citation>
    <scope>NUCLEOTIDE SEQUENCE [LARGE SCALE GENOMIC DNA]</scope>
    <source>
        <strain evidence="4">DSM 22006</strain>
    </source>
</reference>
<feature type="transmembrane region" description="Helical" evidence="1">
    <location>
        <begin position="120"/>
        <end position="142"/>
    </location>
</feature>